<dbReference type="PROSITE" id="PS00409">
    <property type="entry name" value="PROKAR_NTER_METHYL"/>
    <property type="match status" value="1"/>
</dbReference>
<dbReference type="RefSeq" id="WP_369600321.1">
    <property type="nucleotide sequence ID" value="NZ_CP154858.1"/>
</dbReference>
<name>A0AB39UTW4_9GAMM</name>
<sequence>MTCRSLRTPFPRQTGLSLVELLIALLLSSLLTLAVAQLYLGNRQTWSVNEATSRLQESARILRTLLDRELRMVDYRGCLGNHKTPPENSLQAATDILNDVTVALRGWDNVSGTPSELSGTLTPGPVANTDVLLIRTVLGQPLRLTAQTTRDAVITEDPGPTLNSACPDGSASRSGLCVNDIVLVSDCEKARYFQITALTPQAGNASATPPVPATLKLAHQAGSQPGNAVTDWGGDAATRFDAGAELVPTGTLVYYLASGNGLTGLYRKANHRAPELLIPNVDDFQVTYGVDSDSNGQTDSYVPASGSVNWEQVRSIRIQVLLRSDRDVLPTPQPYRFNGTDFIPEDKALRLPVTWTIQLRNRSGS</sequence>
<dbReference type="Pfam" id="PF07963">
    <property type="entry name" value="N_methyl"/>
    <property type="match status" value="1"/>
</dbReference>
<dbReference type="AlphaFoldDB" id="A0AB39UTW4"/>
<dbReference type="KEGG" id="tcd:AAIA72_10755"/>
<dbReference type="InterPro" id="IPR032092">
    <property type="entry name" value="PilW"/>
</dbReference>
<dbReference type="EMBL" id="CP154858">
    <property type="protein sequence ID" value="XDT71285.1"/>
    <property type="molecule type" value="Genomic_DNA"/>
</dbReference>
<gene>
    <name evidence="1" type="ORF">AAIA72_10755</name>
</gene>
<dbReference type="Pfam" id="PF16074">
    <property type="entry name" value="PilW"/>
    <property type="match status" value="1"/>
</dbReference>
<protein>
    <submittedName>
        <fullName evidence="1">PilW family protein</fullName>
    </submittedName>
</protein>
<evidence type="ECO:0000313" key="1">
    <source>
        <dbReference type="EMBL" id="XDT71285.1"/>
    </source>
</evidence>
<reference evidence="1" key="1">
    <citation type="submission" date="2024-05" db="EMBL/GenBank/DDBJ databases">
        <title>Genome sequencing of novel strain.</title>
        <authorList>
            <person name="Ganbat D."/>
            <person name="Ganbat S."/>
            <person name="Lee S.-J."/>
        </authorList>
    </citation>
    <scope>NUCLEOTIDE SEQUENCE</scope>
    <source>
        <strain evidence="1">SMD15-11</strain>
    </source>
</reference>
<dbReference type="InterPro" id="IPR012902">
    <property type="entry name" value="N_methyl_site"/>
</dbReference>
<organism evidence="1">
    <name type="scientific">Thermohahella caldifontis</name>
    <dbReference type="NCBI Taxonomy" id="3142973"/>
    <lineage>
        <taxon>Bacteria</taxon>
        <taxon>Pseudomonadati</taxon>
        <taxon>Pseudomonadota</taxon>
        <taxon>Gammaproteobacteria</taxon>
        <taxon>Oceanospirillales</taxon>
        <taxon>Hahellaceae</taxon>
        <taxon>Thermohahella</taxon>
    </lineage>
</organism>
<proteinExistence type="predicted"/>
<accession>A0AB39UTW4</accession>
<dbReference type="GO" id="GO:0043683">
    <property type="term" value="P:type IV pilus assembly"/>
    <property type="evidence" value="ECO:0007669"/>
    <property type="project" value="InterPro"/>
</dbReference>